<dbReference type="AlphaFoldDB" id="A0A4V6A745"/>
<name>A0A4V6A745_POPAL</name>
<accession>A0A4V6A745</accession>
<reference evidence="1" key="1">
    <citation type="submission" date="2018-10" db="EMBL/GenBank/DDBJ databases">
        <title>Population genomic analysis revealed the cold adaptation of white poplar.</title>
        <authorList>
            <person name="Liu Y.-J."/>
        </authorList>
    </citation>
    <scope>NUCLEOTIDE SEQUENCE [LARGE SCALE GENOMIC DNA]</scope>
    <source>
        <strain evidence="1">PAL-ZL1</strain>
    </source>
</reference>
<gene>
    <name evidence="1" type="ORF">D5086_0000212000</name>
</gene>
<organism evidence="1">
    <name type="scientific">Populus alba</name>
    <name type="common">White poplar</name>
    <dbReference type="NCBI Taxonomy" id="43335"/>
    <lineage>
        <taxon>Eukaryota</taxon>
        <taxon>Viridiplantae</taxon>
        <taxon>Streptophyta</taxon>
        <taxon>Embryophyta</taxon>
        <taxon>Tracheophyta</taxon>
        <taxon>Spermatophyta</taxon>
        <taxon>Magnoliopsida</taxon>
        <taxon>eudicotyledons</taxon>
        <taxon>Gunneridae</taxon>
        <taxon>Pentapetalae</taxon>
        <taxon>rosids</taxon>
        <taxon>fabids</taxon>
        <taxon>Malpighiales</taxon>
        <taxon>Salicaceae</taxon>
        <taxon>Saliceae</taxon>
        <taxon>Populus</taxon>
    </lineage>
</organism>
<evidence type="ECO:0008006" key="2">
    <source>
        <dbReference type="Google" id="ProtNLM"/>
    </source>
</evidence>
<protein>
    <recommendedName>
        <fullName evidence="2">Retrotransposon gag domain-containing protein</fullName>
    </recommendedName>
</protein>
<dbReference type="Pfam" id="PF14223">
    <property type="entry name" value="Retrotran_gag_2"/>
    <property type="match status" value="1"/>
</dbReference>
<dbReference type="EMBL" id="RCHU01000718">
    <property type="protein sequence ID" value="TKR97555.1"/>
    <property type="molecule type" value="Genomic_DNA"/>
</dbReference>
<comment type="caution">
    <text evidence="1">The sequence shown here is derived from an EMBL/GenBank/DDBJ whole genome shotgun (WGS) entry which is preliminary data.</text>
</comment>
<dbReference type="PANTHER" id="PTHR47481:SF2">
    <property type="entry name" value="RETROTRANSPOSON GAG DOMAIN-CONTAINING PROTEIN"/>
    <property type="match status" value="1"/>
</dbReference>
<dbReference type="PANTHER" id="PTHR47481">
    <property type="match status" value="1"/>
</dbReference>
<sequence>MAPFNSLLKPSLPLMVLQFPTFANWETQDNLILTCIDSSLSDEVLAQITHYSTSTEVWIALSTAFASESRAKAIQVHSQLSTLWKGSQTISDYFMTIKCLIDKLNITGQLFMCDDIITYLLIDLGSEYDSLVSKVTHHDTSFTLEGVYFMLLMCEACTQHNNQTLSLSPALANIATRQQPFTGGRGIHQLPEARVWSIQWQSWRWSWLNAKYPPPFLRAYEDVVTPNIIESLGVCAGIYPFNFRVMVPLWVSLQYSSS</sequence>
<evidence type="ECO:0000313" key="1">
    <source>
        <dbReference type="EMBL" id="TKR97555.1"/>
    </source>
</evidence>
<proteinExistence type="predicted"/>